<gene>
    <name evidence="1" type="ORF">F5876DRAFT_68042</name>
</gene>
<proteinExistence type="predicted"/>
<protein>
    <submittedName>
        <fullName evidence="1">Uncharacterized protein</fullName>
    </submittedName>
</protein>
<organism evidence="1 2">
    <name type="scientific">Lentinula aff. lateritia</name>
    <dbReference type="NCBI Taxonomy" id="2804960"/>
    <lineage>
        <taxon>Eukaryota</taxon>
        <taxon>Fungi</taxon>
        <taxon>Dikarya</taxon>
        <taxon>Basidiomycota</taxon>
        <taxon>Agaricomycotina</taxon>
        <taxon>Agaricomycetes</taxon>
        <taxon>Agaricomycetidae</taxon>
        <taxon>Agaricales</taxon>
        <taxon>Marasmiineae</taxon>
        <taxon>Omphalotaceae</taxon>
        <taxon>Lentinula</taxon>
    </lineage>
</organism>
<comment type="caution">
    <text evidence="1">The sequence shown here is derived from an EMBL/GenBank/DDBJ whole genome shotgun (WGS) entry which is preliminary data.</text>
</comment>
<dbReference type="Proteomes" id="UP001163835">
    <property type="component" value="Unassembled WGS sequence"/>
</dbReference>
<dbReference type="EMBL" id="MU795297">
    <property type="protein sequence ID" value="KAJ3807534.1"/>
    <property type="molecule type" value="Genomic_DNA"/>
</dbReference>
<keyword evidence="2" id="KW-1185">Reference proteome</keyword>
<sequence>MQQLRPLPQNSTFSDPAALHYLKLFNFDWSLIVHREIYQRRREPVAKLELMNAADTRKSRAYIYIKFDQGTSAVQASTLLLRSQIDYVVESWKPGWKSDLGNVKFEFKTYLDTNDDRSYTARISGKPIGPQCLQYKGKGVATILKGKEVLHTANDVPAGVPTTGGQLYIDFGTVNRAPRRDLLRLFRSQIIHTIQSWKKTWDSASDTLMIRNYPERVTVVLEQDLAYSALISGNSISPECTLTKHSCRIDYQGSGVAKILDGEGNLLHTVMTVPVWAEDQLLVFAEP</sequence>
<name>A0ACC1TRZ1_9AGAR</name>
<reference evidence="1" key="1">
    <citation type="submission" date="2022-09" db="EMBL/GenBank/DDBJ databases">
        <title>A Global Phylogenomic Analysis of the Shiitake Genus Lentinula.</title>
        <authorList>
            <consortium name="DOE Joint Genome Institute"/>
            <person name="Sierra-Patev S."/>
            <person name="Min B."/>
            <person name="Naranjo-Ortiz M."/>
            <person name="Looney B."/>
            <person name="Konkel Z."/>
            <person name="Slot J.C."/>
            <person name="Sakamoto Y."/>
            <person name="Steenwyk J.L."/>
            <person name="Rokas A."/>
            <person name="Carro J."/>
            <person name="Camarero S."/>
            <person name="Ferreira P."/>
            <person name="Molpeceres G."/>
            <person name="Ruiz-Duenas F.J."/>
            <person name="Serrano A."/>
            <person name="Henrissat B."/>
            <person name="Drula E."/>
            <person name="Hughes K.W."/>
            <person name="Mata J.L."/>
            <person name="Ishikawa N.K."/>
            <person name="Vargas-Isla R."/>
            <person name="Ushijima S."/>
            <person name="Smith C.A."/>
            <person name="Ahrendt S."/>
            <person name="Andreopoulos W."/>
            <person name="He G."/>
            <person name="Labutti K."/>
            <person name="Lipzen A."/>
            <person name="Ng V."/>
            <person name="Riley R."/>
            <person name="Sandor L."/>
            <person name="Barry K."/>
            <person name="Martinez A.T."/>
            <person name="Xiao Y."/>
            <person name="Gibbons J.G."/>
            <person name="Terashima K."/>
            <person name="Grigoriev I.V."/>
            <person name="Hibbett D.S."/>
        </authorList>
    </citation>
    <scope>NUCLEOTIDE SEQUENCE</scope>
    <source>
        <strain evidence="1">TMI1499</strain>
    </source>
</reference>
<evidence type="ECO:0000313" key="1">
    <source>
        <dbReference type="EMBL" id="KAJ3807534.1"/>
    </source>
</evidence>
<accession>A0ACC1TRZ1</accession>
<evidence type="ECO:0000313" key="2">
    <source>
        <dbReference type="Proteomes" id="UP001163835"/>
    </source>
</evidence>